<dbReference type="PANTHER" id="PTHR46111">
    <property type="entry name" value="RIBOSOMAL RNA SMALL SUBUNIT METHYLTRANSFERASE I"/>
    <property type="match status" value="1"/>
</dbReference>
<evidence type="ECO:0000256" key="4">
    <source>
        <dbReference type="ARBA" id="ARBA00022679"/>
    </source>
</evidence>
<evidence type="ECO:0000313" key="8">
    <source>
        <dbReference type="Proteomes" id="UP001371218"/>
    </source>
</evidence>
<dbReference type="GO" id="GO:0008168">
    <property type="term" value="F:methyltransferase activity"/>
    <property type="evidence" value="ECO:0007669"/>
    <property type="project" value="UniProtKB-KW"/>
</dbReference>
<dbReference type="InterPro" id="IPR014777">
    <property type="entry name" value="4pyrrole_Mease_sub1"/>
</dbReference>
<keyword evidence="5" id="KW-0949">S-adenosyl-L-methionine</keyword>
<evidence type="ECO:0000256" key="1">
    <source>
        <dbReference type="ARBA" id="ARBA00022490"/>
    </source>
</evidence>
<dbReference type="InterPro" id="IPR035996">
    <property type="entry name" value="4pyrrol_Methylase_sf"/>
</dbReference>
<feature type="domain" description="Tetrapyrrole methylase" evidence="6">
    <location>
        <begin position="64"/>
        <end position="221"/>
    </location>
</feature>
<dbReference type="PANTHER" id="PTHR46111:SF2">
    <property type="entry name" value="SAM-DEPENDENT METHYLTRANSFERASE"/>
    <property type="match status" value="1"/>
</dbReference>
<dbReference type="Proteomes" id="UP001371218">
    <property type="component" value="Unassembled WGS sequence"/>
</dbReference>
<dbReference type="RefSeq" id="WP_341426235.1">
    <property type="nucleotide sequence ID" value="NZ_JBBUTG010000007.1"/>
</dbReference>
<keyword evidence="4" id="KW-0808">Transferase</keyword>
<evidence type="ECO:0000256" key="3">
    <source>
        <dbReference type="ARBA" id="ARBA00022603"/>
    </source>
</evidence>
<dbReference type="EMBL" id="JBBUTG010000007">
    <property type="protein sequence ID" value="MEK8031835.1"/>
    <property type="molecule type" value="Genomic_DNA"/>
</dbReference>
<dbReference type="Pfam" id="PF00590">
    <property type="entry name" value="TP_methylase"/>
    <property type="match status" value="1"/>
</dbReference>
<name>A0ABU9BT66_9BURK</name>
<dbReference type="InterPro" id="IPR000878">
    <property type="entry name" value="4pyrrol_Mease"/>
</dbReference>
<dbReference type="Gene3D" id="3.30.950.10">
    <property type="entry name" value="Methyltransferase, Cobalt-precorrin-4 Transmethylase, Domain 2"/>
    <property type="match status" value="1"/>
</dbReference>
<sequence length="259" mass="27832">MSARPGRLVLMPNTLDLGATPEPIDQVLTAHALQRAAHLKHWVVESAKTARAFLKRVDAHAALTTPLQQLSIQELPRARKGSGTSVDSAEWKALLAPALAGHDIGLLSDAGLPAVADPGAALVATAHTLGLTVEPMAGASSVTLAVAASGLNGQRFAFEGYLPQNSAERLQRVRELEQRSRREGQTQLVIETPYRNEGLLKALSDALHPDTRLSVACGLTSQAGWCRTQHVSAWRRELQESERPLMPDTLPAVFMWLAG</sequence>
<evidence type="ECO:0000259" key="6">
    <source>
        <dbReference type="Pfam" id="PF00590"/>
    </source>
</evidence>
<dbReference type="InterPro" id="IPR008189">
    <property type="entry name" value="rRNA_ssu_MeTfrase_I"/>
</dbReference>
<evidence type="ECO:0000313" key="7">
    <source>
        <dbReference type="EMBL" id="MEK8031835.1"/>
    </source>
</evidence>
<proteinExistence type="predicted"/>
<keyword evidence="3 7" id="KW-0489">Methyltransferase</keyword>
<keyword evidence="2" id="KW-0698">rRNA processing</keyword>
<comment type="caution">
    <text evidence="7">The sequence shown here is derived from an EMBL/GenBank/DDBJ whole genome shotgun (WGS) entry which is preliminary data.</text>
</comment>
<gene>
    <name evidence="7" type="ORF">AACH06_13490</name>
</gene>
<dbReference type="GO" id="GO:0032259">
    <property type="term" value="P:methylation"/>
    <property type="evidence" value="ECO:0007669"/>
    <property type="project" value="UniProtKB-KW"/>
</dbReference>
<evidence type="ECO:0000256" key="5">
    <source>
        <dbReference type="ARBA" id="ARBA00022691"/>
    </source>
</evidence>
<protein>
    <submittedName>
        <fullName evidence="7">SAM-dependent methyltransferase</fullName>
    </submittedName>
</protein>
<evidence type="ECO:0000256" key="2">
    <source>
        <dbReference type="ARBA" id="ARBA00022552"/>
    </source>
</evidence>
<organism evidence="7 8">
    <name type="scientific">Ideonella lacteola</name>
    <dbReference type="NCBI Taxonomy" id="2984193"/>
    <lineage>
        <taxon>Bacteria</taxon>
        <taxon>Pseudomonadati</taxon>
        <taxon>Pseudomonadota</taxon>
        <taxon>Betaproteobacteria</taxon>
        <taxon>Burkholderiales</taxon>
        <taxon>Sphaerotilaceae</taxon>
        <taxon>Ideonella</taxon>
    </lineage>
</organism>
<accession>A0ABU9BT66</accession>
<dbReference type="CDD" id="cd11649">
    <property type="entry name" value="RsmI_like"/>
    <property type="match status" value="1"/>
</dbReference>
<dbReference type="InterPro" id="IPR014776">
    <property type="entry name" value="4pyrrole_Mease_sub2"/>
</dbReference>
<dbReference type="Gene3D" id="3.40.1010.10">
    <property type="entry name" value="Cobalt-precorrin-4 Transmethylase, Domain 1"/>
    <property type="match status" value="1"/>
</dbReference>
<keyword evidence="1" id="KW-0963">Cytoplasm</keyword>
<keyword evidence="8" id="KW-1185">Reference proteome</keyword>
<reference evidence="7 8" key="1">
    <citation type="submission" date="2024-04" db="EMBL/GenBank/DDBJ databases">
        <title>Novel species of the genus Ideonella isolated from streams.</title>
        <authorList>
            <person name="Lu H."/>
        </authorList>
    </citation>
    <scope>NUCLEOTIDE SEQUENCE [LARGE SCALE GENOMIC DNA]</scope>
    <source>
        <strain evidence="7 8">DXS29W</strain>
    </source>
</reference>
<dbReference type="SUPFAM" id="SSF53790">
    <property type="entry name" value="Tetrapyrrole methylase"/>
    <property type="match status" value="1"/>
</dbReference>